<organism evidence="2 3">
    <name type="scientific">Ampelomyces quisqualis</name>
    <name type="common">Powdery mildew agent</name>
    <dbReference type="NCBI Taxonomy" id="50730"/>
    <lineage>
        <taxon>Eukaryota</taxon>
        <taxon>Fungi</taxon>
        <taxon>Dikarya</taxon>
        <taxon>Ascomycota</taxon>
        <taxon>Pezizomycotina</taxon>
        <taxon>Dothideomycetes</taxon>
        <taxon>Pleosporomycetidae</taxon>
        <taxon>Pleosporales</taxon>
        <taxon>Pleosporineae</taxon>
        <taxon>Phaeosphaeriaceae</taxon>
        <taxon>Ampelomyces</taxon>
    </lineage>
</organism>
<dbReference type="Proteomes" id="UP000800096">
    <property type="component" value="Unassembled WGS sequence"/>
</dbReference>
<keyword evidence="1" id="KW-1133">Transmembrane helix</keyword>
<evidence type="ECO:0000256" key="1">
    <source>
        <dbReference type="SAM" id="Phobius"/>
    </source>
</evidence>
<name>A0A6A5QCE6_AMPQU</name>
<feature type="transmembrane region" description="Helical" evidence="1">
    <location>
        <begin position="21"/>
        <end position="44"/>
    </location>
</feature>
<proteinExistence type="predicted"/>
<gene>
    <name evidence="2" type="ORF">BDU57DRAFT_522088</name>
</gene>
<accession>A0A6A5QCE6</accession>
<keyword evidence="1" id="KW-0472">Membrane</keyword>
<keyword evidence="3" id="KW-1185">Reference proteome</keyword>
<keyword evidence="1" id="KW-0812">Transmembrane</keyword>
<dbReference type="OrthoDB" id="5283415at2759"/>
<evidence type="ECO:0000313" key="3">
    <source>
        <dbReference type="Proteomes" id="UP000800096"/>
    </source>
</evidence>
<protein>
    <submittedName>
        <fullName evidence="2">Uncharacterized protein</fullName>
    </submittedName>
</protein>
<evidence type="ECO:0000313" key="2">
    <source>
        <dbReference type="EMBL" id="KAF1913281.1"/>
    </source>
</evidence>
<dbReference type="EMBL" id="ML979139">
    <property type="protein sequence ID" value="KAF1913281.1"/>
    <property type="molecule type" value="Genomic_DNA"/>
</dbReference>
<reference evidence="2" key="1">
    <citation type="journal article" date="2020" name="Stud. Mycol.">
        <title>101 Dothideomycetes genomes: a test case for predicting lifestyles and emergence of pathogens.</title>
        <authorList>
            <person name="Haridas S."/>
            <person name="Albert R."/>
            <person name="Binder M."/>
            <person name="Bloem J."/>
            <person name="Labutti K."/>
            <person name="Salamov A."/>
            <person name="Andreopoulos B."/>
            <person name="Baker S."/>
            <person name="Barry K."/>
            <person name="Bills G."/>
            <person name="Bluhm B."/>
            <person name="Cannon C."/>
            <person name="Castanera R."/>
            <person name="Culley D."/>
            <person name="Daum C."/>
            <person name="Ezra D."/>
            <person name="Gonzalez J."/>
            <person name="Henrissat B."/>
            <person name="Kuo A."/>
            <person name="Liang C."/>
            <person name="Lipzen A."/>
            <person name="Lutzoni F."/>
            <person name="Magnuson J."/>
            <person name="Mondo S."/>
            <person name="Nolan M."/>
            <person name="Ohm R."/>
            <person name="Pangilinan J."/>
            <person name="Park H.-J."/>
            <person name="Ramirez L."/>
            <person name="Alfaro M."/>
            <person name="Sun H."/>
            <person name="Tritt A."/>
            <person name="Yoshinaga Y."/>
            <person name="Zwiers L.-H."/>
            <person name="Turgeon B."/>
            <person name="Goodwin S."/>
            <person name="Spatafora J."/>
            <person name="Crous P."/>
            <person name="Grigoriev I."/>
        </authorList>
    </citation>
    <scope>NUCLEOTIDE SEQUENCE</scope>
    <source>
        <strain evidence="2">HMLAC05119</strain>
    </source>
</reference>
<dbReference type="AlphaFoldDB" id="A0A6A5QCE6"/>
<sequence>MDTIDIDGNPTQGGKCIDSRAIILSSCALSTFMHLIIIPIPSLMRNRSIHSPLRPDHARLHLGLRAIHVQSRARRAHRDCVRAGHKMPVALSCPVLGVESGPHAYRCDLCPGPSVW</sequence>